<organism evidence="1">
    <name type="scientific">Arundo donax</name>
    <name type="common">Giant reed</name>
    <name type="synonym">Donax arundinaceus</name>
    <dbReference type="NCBI Taxonomy" id="35708"/>
    <lineage>
        <taxon>Eukaryota</taxon>
        <taxon>Viridiplantae</taxon>
        <taxon>Streptophyta</taxon>
        <taxon>Embryophyta</taxon>
        <taxon>Tracheophyta</taxon>
        <taxon>Spermatophyta</taxon>
        <taxon>Magnoliopsida</taxon>
        <taxon>Liliopsida</taxon>
        <taxon>Poales</taxon>
        <taxon>Poaceae</taxon>
        <taxon>PACMAD clade</taxon>
        <taxon>Arundinoideae</taxon>
        <taxon>Arundineae</taxon>
        <taxon>Arundo</taxon>
    </lineage>
</organism>
<sequence length="19" mass="2153">MCKVKSVPLYQCELKATPN</sequence>
<reference evidence="1" key="2">
    <citation type="journal article" date="2015" name="Data Brief">
        <title>Shoot transcriptome of the giant reed, Arundo donax.</title>
        <authorList>
            <person name="Barrero R.A."/>
            <person name="Guerrero F.D."/>
            <person name="Moolhuijzen P."/>
            <person name="Goolsby J.A."/>
            <person name="Tidwell J."/>
            <person name="Bellgard S.E."/>
            <person name="Bellgard M.I."/>
        </authorList>
    </citation>
    <scope>NUCLEOTIDE SEQUENCE</scope>
    <source>
        <tissue evidence="1">Shoot tissue taken approximately 20 cm above the soil surface</tissue>
    </source>
</reference>
<dbReference type="AlphaFoldDB" id="A0A0A9C0C8"/>
<name>A0A0A9C0C8_ARUDO</name>
<reference evidence="1" key="1">
    <citation type="submission" date="2014-09" db="EMBL/GenBank/DDBJ databases">
        <authorList>
            <person name="Magalhaes I.L.F."/>
            <person name="Oliveira U."/>
            <person name="Santos F.R."/>
            <person name="Vidigal T.H.D.A."/>
            <person name="Brescovit A.D."/>
            <person name="Santos A.J."/>
        </authorList>
    </citation>
    <scope>NUCLEOTIDE SEQUENCE</scope>
    <source>
        <tissue evidence="1">Shoot tissue taken approximately 20 cm above the soil surface</tissue>
    </source>
</reference>
<evidence type="ECO:0000313" key="1">
    <source>
        <dbReference type="EMBL" id="JAD69011.1"/>
    </source>
</evidence>
<protein>
    <submittedName>
        <fullName evidence="1">Uncharacterized protein</fullName>
    </submittedName>
</protein>
<accession>A0A0A9C0C8</accession>
<proteinExistence type="predicted"/>
<dbReference type="EMBL" id="GBRH01228884">
    <property type="protein sequence ID" value="JAD69011.1"/>
    <property type="molecule type" value="Transcribed_RNA"/>
</dbReference>